<dbReference type="SUPFAM" id="SSF143100">
    <property type="entry name" value="TTHA1013/TTHA0281-like"/>
    <property type="match status" value="1"/>
</dbReference>
<dbReference type="Gene3D" id="3.30.160.250">
    <property type="match status" value="1"/>
</dbReference>
<keyword evidence="2" id="KW-1185">Reference proteome</keyword>
<proteinExistence type="predicted"/>
<sequence length="89" mass="10061">MRYTVYLKQCDGQYHAVVPLLPACTARGQTREEVLVNLKTAIEETLSKMEITTVEVNLPGPRDETNPWLETAGMFQDDPLFDDMLAEVC</sequence>
<evidence type="ECO:0000313" key="2">
    <source>
        <dbReference type="Proteomes" id="UP000019140"/>
    </source>
</evidence>
<reference evidence="1 2" key="1">
    <citation type="journal article" date="2014" name="Nature">
        <title>An environmental bacterial taxon with a large and distinct metabolic repertoire.</title>
        <authorList>
            <person name="Wilson M.C."/>
            <person name="Mori T."/>
            <person name="Ruckert C."/>
            <person name="Uria A.R."/>
            <person name="Helf M.J."/>
            <person name="Takada K."/>
            <person name="Gernert C."/>
            <person name="Steffens U.A."/>
            <person name="Heycke N."/>
            <person name="Schmitt S."/>
            <person name="Rinke C."/>
            <person name="Helfrich E.J."/>
            <person name="Brachmann A.O."/>
            <person name="Gurgui C."/>
            <person name="Wakimoto T."/>
            <person name="Kracht M."/>
            <person name="Crusemann M."/>
            <person name="Hentschel U."/>
            <person name="Abe I."/>
            <person name="Matsunaga S."/>
            <person name="Kalinowski J."/>
            <person name="Takeyama H."/>
            <person name="Piel J."/>
        </authorList>
    </citation>
    <scope>NUCLEOTIDE SEQUENCE [LARGE SCALE GENOMIC DNA]</scope>
    <source>
        <strain evidence="2">TSY2</strain>
    </source>
</reference>
<comment type="caution">
    <text evidence="1">The sequence shown here is derived from an EMBL/GenBank/DDBJ whole genome shotgun (WGS) entry which is preliminary data.</text>
</comment>
<name>W4LF28_9BACT</name>
<dbReference type="InterPro" id="IPR035069">
    <property type="entry name" value="TTHA1013/TTHA0281-like"/>
</dbReference>
<gene>
    <name evidence="1" type="ORF">ETSY2_47365</name>
</gene>
<accession>W4LF28</accession>
<dbReference type="EMBL" id="AZHX01002251">
    <property type="protein sequence ID" value="ETW95941.1"/>
    <property type="molecule type" value="Genomic_DNA"/>
</dbReference>
<evidence type="ECO:0000313" key="1">
    <source>
        <dbReference type="EMBL" id="ETW95941.1"/>
    </source>
</evidence>
<organism evidence="1 2">
    <name type="scientific">Candidatus Entotheonella gemina</name>
    <dbReference type="NCBI Taxonomy" id="1429439"/>
    <lineage>
        <taxon>Bacteria</taxon>
        <taxon>Pseudomonadati</taxon>
        <taxon>Nitrospinota/Tectimicrobiota group</taxon>
        <taxon>Candidatus Tectimicrobiota</taxon>
        <taxon>Candidatus Entotheonellia</taxon>
        <taxon>Candidatus Entotheonellales</taxon>
        <taxon>Candidatus Entotheonellaceae</taxon>
        <taxon>Candidatus Entotheonella</taxon>
    </lineage>
</organism>
<protein>
    <recommendedName>
        <fullName evidence="3">HicB-like antitoxin of toxin-antitoxin system domain-containing protein</fullName>
    </recommendedName>
</protein>
<evidence type="ECO:0008006" key="3">
    <source>
        <dbReference type="Google" id="ProtNLM"/>
    </source>
</evidence>
<dbReference type="HOGENOM" id="CLU_144860_1_0_7"/>
<dbReference type="AlphaFoldDB" id="W4LF28"/>
<dbReference type="Proteomes" id="UP000019140">
    <property type="component" value="Unassembled WGS sequence"/>
</dbReference>